<dbReference type="Gene3D" id="3.20.20.80">
    <property type="entry name" value="Glycosidases"/>
    <property type="match status" value="1"/>
</dbReference>
<evidence type="ECO:0000259" key="8">
    <source>
        <dbReference type="Pfam" id="PF00703"/>
    </source>
</evidence>
<dbReference type="SUPFAM" id="SSF49303">
    <property type="entry name" value="beta-Galactosidase/glucuronidase domain"/>
    <property type="match status" value="1"/>
</dbReference>
<evidence type="ECO:0000259" key="9">
    <source>
        <dbReference type="Pfam" id="PF02836"/>
    </source>
</evidence>
<dbReference type="Pfam" id="PF02837">
    <property type="entry name" value="Glyco_hydro_2_N"/>
    <property type="match status" value="1"/>
</dbReference>
<feature type="signal peptide" evidence="7">
    <location>
        <begin position="1"/>
        <end position="18"/>
    </location>
</feature>
<evidence type="ECO:0000256" key="3">
    <source>
        <dbReference type="ARBA" id="ARBA00016205"/>
    </source>
</evidence>
<dbReference type="OrthoDB" id="408532at2759"/>
<dbReference type="PANTHER" id="PTHR10066">
    <property type="entry name" value="BETA-GLUCURONIDASE"/>
    <property type="match status" value="1"/>
</dbReference>
<feature type="domain" description="Glycosyl hydrolases family 2 sugar binding" evidence="10">
    <location>
        <begin position="52"/>
        <end position="219"/>
    </location>
</feature>
<comment type="similarity">
    <text evidence="1 6">Belongs to the glycosyl hydrolase 2 family.</text>
</comment>
<evidence type="ECO:0000313" key="11">
    <source>
        <dbReference type="EMBL" id="KOS43714.1"/>
    </source>
</evidence>
<evidence type="ECO:0000256" key="5">
    <source>
        <dbReference type="ARBA" id="ARBA00023295"/>
    </source>
</evidence>
<feature type="domain" description="Glycoside hydrolase family 2 immunoglobulin-like beta-sandwich" evidence="8">
    <location>
        <begin position="222"/>
        <end position="315"/>
    </location>
</feature>
<dbReference type="Pfam" id="PF02836">
    <property type="entry name" value="Glyco_hydro_2_C"/>
    <property type="match status" value="1"/>
</dbReference>
<evidence type="ECO:0000256" key="4">
    <source>
        <dbReference type="ARBA" id="ARBA00022801"/>
    </source>
</evidence>
<dbReference type="GO" id="GO:0019391">
    <property type="term" value="P:glucuronoside catabolic process"/>
    <property type="evidence" value="ECO:0007669"/>
    <property type="project" value="TreeGrafter"/>
</dbReference>
<dbReference type="FunFam" id="2.60.40.10:FF:001198">
    <property type="entry name" value="Beta-glucuronidase UidA"/>
    <property type="match status" value="1"/>
</dbReference>
<keyword evidence="4 6" id="KW-0378">Hydrolase</keyword>
<dbReference type="InterPro" id="IPR006104">
    <property type="entry name" value="Glyco_hydro_2_N"/>
</dbReference>
<dbReference type="EC" id="3.2.1.31" evidence="2"/>
<accession>A0A0M8P8Y3</accession>
<dbReference type="FunFam" id="3.20.20.80:FF:000080">
    <property type="entry name" value="Beta-glucuronidase UidA"/>
    <property type="match status" value="1"/>
</dbReference>
<dbReference type="PRINTS" id="PR00132">
    <property type="entry name" value="GLHYDRLASE2"/>
</dbReference>
<dbReference type="PROSITE" id="PS00719">
    <property type="entry name" value="GLYCOSYL_HYDROL_F2_1"/>
    <property type="match status" value="1"/>
</dbReference>
<dbReference type="SUPFAM" id="SSF49785">
    <property type="entry name" value="Galactose-binding domain-like"/>
    <property type="match status" value="1"/>
</dbReference>
<evidence type="ECO:0000259" key="10">
    <source>
        <dbReference type="Pfam" id="PF02837"/>
    </source>
</evidence>
<dbReference type="Gene3D" id="2.60.40.10">
    <property type="entry name" value="Immunoglobulins"/>
    <property type="match status" value="1"/>
</dbReference>
<dbReference type="InterPro" id="IPR006103">
    <property type="entry name" value="Glyco_hydro_2_cat"/>
</dbReference>
<dbReference type="STRING" id="229535.A0A0M8P8Y3"/>
<dbReference type="InterPro" id="IPR008979">
    <property type="entry name" value="Galactose-bd-like_sf"/>
</dbReference>
<dbReference type="GO" id="GO:0004566">
    <property type="term" value="F:beta-glucuronidase activity"/>
    <property type="evidence" value="ECO:0007669"/>
    <property type="project" value="UniProtKB-EC"/>
</dbReference>
<sequence>MKFLAGLSLLSLVPSSFAVPTASKHPRNDLSQAEQPLIKLKPQRTSSRELVNLDGLWKFTLGSGANDTTQPWTAPFPSGALECPVPASYNDIFIDRNIHDHVGWVYYQREVFVPKGWSKEQYFVRAESATHHGRIYVNDRLLAEHVGGYTPFEADITEFVTAGEKFRLTIGVNNELNHETIPPGKIEIAEATGKRVQTYNHDFYNYAGLSRSIWLYSVPRQHIEDITVVTDVDGETGIIDYNIKAAKNSTGIIRISVIDEDGVVVATASGARGTVKINSVKLWQPGAAYLYRFQANIVHGRNKVVDTYSVATGVRSVKVDGSKFLINGKPFYFTGFGKHEDTSVRGKGHDQAYMVHDFQLMDWIGANSFRTSHYPYAEEVMDFADRQGIVVIDETPAVGLNSILLGVSGSEVPKTWSEENINNNTQKAHKQAISELISRDKNHASVVMWSIANEPASAEEGAREYFEPLVKLTRELDPSRPVTFANVGDATFELDLISDLFDVTCLNRYFGWYSETGVLEEAEPALVKELQGWEKKFNKPIIMTEYGADTIAGIHSTLGLPWSEEFQDDMLAMYHRVFDSIESMAGEHVWNFADFQTSMGTMRVDGNKKGVFTRDRKPKMAAHGLKARWTNMTTTREGSARSQSDYAKILLK</sequence>
<keyword evidence="7" id="KW-0732">Signal</keyword>
<feature type="chain" id="PRO_5005819593" description="Beta-glucuronidase" evidence="7">
    <location>
        <begin position="19"/>
        <end position="652"/>
    </location>
</feature>
<evidence type="ECO:0000256" key="6">
    <source>
        <dbReference type="RuleBase" id="RU361154"/>
    </source>
</evidence>
<dbReference type="AlphaFoldDB" id="A0A0M8P8Y3"/>
<organism evidence="11 12">
    <name type="scientific">Penicillium nordicum</name>
    <dbReference type="NCBI Taxonomy" id="229535"/>
    <lineage>
        <taxon>Eukaryota</taxon>
        <taxon>Fungi</taxon>
        <taxon>Dikarya</taxon>
        <taxon>Ascomycota</taxon>
        <taxon>Pezizomycotina</taxon>
        <taxon>Eurotiomycetes</taxon>
        <taxon>Eurotiomycetidae</taxon>
        <taxon>Eurotiales</taxon>
        <taxon>Aspergillaceae</taxon>
        <taxon>Penicillium</taxon>
    </lineage>
</organism>
<evidence type="ECO:0000256" key="1">
    <source>
        <dbReference type="ARBA" id="ARBA00007401"/>
    </source>
</evidence>
<evidence type="ECO:0000256" key="7">
    <source>
        <dbReference type="SAM" id="SignalP"/>
    </source>
</evidence>
<proteinExistence type="inferred from homology"/>
<keyword evidence="5 6" id="KW-0326">Glycosidase</keyword>
<dbReference type="GO" id="GO:0030246">
    <property type="term" value="F:carbohydrate binding"/>
    <property type="evidence" value="ECO:0007669"/>
    <property type="project" value="TreeGrafter"/>
</dbReference>
<dbReference type="InterPro" id="IPR017853">
    <property type="entry name" value="GH"/>
</dbReference>
<dbReference type="InterPro" id="IPR006102">
    <property type="entry name" value="Ig-like_GH2"/>
</dbReference>
<comment type="caution">
    <text evidence="11">The sequence shown here is derived from an EMBL/GenBank/DDBJ whole genome shotgun (WGS) entry which is preliminary data.</text>
</comment>
<keyword evidence="12" id="KW-1185">Reference proteome</keyword>
<protein>
    <recommendedName>
        <fullName evidence="3">Beta-glucuronidase</fullName>
        <ecNumber evidence="2">3.2.1.31</ecNumber>
    </recommendedName>
</protein>
<dbReference type="InterPro" id="IPR013783">
    <property type="entry name" value="Ig-like_fold"/>
</dbReference>
<dbReference type="InterPro" id="IPR023230">
    <property type="entry name" value="Glyco_hydro_2_CS"/>
</dbReference>
<dbReference type="EMBL" id="LHQQ01000075">
    <property type="protein sequence ID" value="KOS43714.1"/>
    <property type="molecule type" value="Genomic_DNA"/>
</dbReference>
<name>A0A0M8P8Y3_9EURO</name>
<reference evidence="11 12" key="1">
    <citation type="submission" date="2015-08" db="EMBL/GenBank/DDBJ databases">
        <title>Genome sequencing of Penicillium nordicum.</title>
        <authorList>
            <person name="Nguyen H.D."/>
            <person name="Seifert K.A."/>
        </authorList>
    </citation>
    <scope>NUCLEOTIDE SEQUENCE [LARGE SCALE GENOMIC DNA]</scope>
    <source>
        <strain evidence="11 12">DAOMC 185683</strain>
    </source>
</reference>
<dbReference type="Proteomes" id="UP000037696">
    <property type="component" value="Unassembled WGS sequence"/>
</dbReference>
<dbReference type="GO" id="GO:0005975">
    <property type="term" value="P:carbohydrate metabolic process"/>
    <property type="evidence" value="ECO:0007669"/>
    <property type="project" value="InterPro"/>
</dbReference>
<gene>
    <name evidence="11" type="ORF">ACN38_g5394</name>
</gene>
<dbReference type="InterPro" id="IPR036156">
    <property type="entry name" value="Beta-gal/glucu_dom_sf"/>
</dbReference>
<dbReference type="SUPFAM" id="SSF51445">
    <property type="entry name" value="(Trans)glycosidases"/>
    <property type="match status" value="1"/>
</dbReference>
<dbReference type="UniPathway" id="UPA00280"/>
<feature type="domain" description="Glycoside hydrolase family 2 catalytic" evidence="9">
    <location>
        <begin position="317"/>
        <end position="633"/>
    </location>
</feature>
<dbReference type="PROSITE" id="PS00608">
    <property type="entry name" value="GLYCOSYL_HYDROL_F2_2"/>
    <property type="match status" value="1"/>
</dbReference>
<dbReference type="Pfam" id="PF00703">
    <property type="entry name" value="Glyco_hydro_2"/>
    <property type="match status" value="1"/>
</dbReference>
<dbReference type="PANTHER" id="PTHR10066:SF67">
    <property type="entry name" value="BETA-GLUCURONIDASE"/>
    <property type="match status" value="1"/>
</dbReference>
<dbReference type="NCBIfam" id="NF007538">
    <property type="entry name" value="PRK10150.1"/>
    <property type="match status" value="1"/>
</dbReference>
<evidence type="ECO:0000256" key="2">
    <source>
        <dbReference type="ARBA" id="ARBA00012761"/>
    </source>
</evidence>
<dbReference type="InterPro" id="IPR023232">
    <property type="entry name" value="Glyco_hydro_2_AS"/>
</dbReference>
<dbReference type="Gene3D" id="2.60.120.260">
    <property type="entry name" value="Galactose-binding domain-like"/>
    <property type="match status" value="1"/>
</dbReference>
<dbReference type="InterPro" id="IPR006101">
    <property type="entry name" value="Glyco_hydro_2"/>
</dbReference>
<evidence type="ECO:0000313" key="12">
    <source>
        <dbReference type="Proteomes" id="UP000037696"/>
    </source>
</evidence>